<evidence type="ECO:0000256" key="1">
    <source>
        <dbReference type="SAM" id="MobiDB-lite"/>
    </source>
</evidence>
<comment type="caution">
    <text evidence="2">The sequence shown here is derived from an EMBL/GenBank/DDBJ whole genome shotgun (WGS) entry which is preliminary data.</text>
</comment>
<evidence type="ECO:0000313" key="2">
    <source>
        <dbReference type="EMBL" id="OPC83055.1"/>
    </source>
</evidence>
<protein>
    <submittedName>
        <fullName evidence="2">Uncharacterized protein</fullName>
    </submittedName>
</protein>
<accession>A0A1T3P269</accession>
<reference evidence="2 3" key="1">
    <citation type="submission" date="2017-03" db="EMBL/GenBank/DDBJ databases">
        <title>Draft genome sequence of Streptomyces scabrisporus NF3, endophyte isolated from Amphipterygium adstringens.</title>
        <authorList>
            <person name="Vazquez M."/>
            <person name="Ceapa C.D."/>
            <person name="Rodriguez Luna D."/>
            <person name="Sanchez Esquivel S."/>
        </authorList>
    </citation>
    <scope>NUCLEOTIDE SEQUENCE [LARGE SCALE GENOMIC DNA]</scope>
    <source>
        <strain evidence="2 3">NF3</strain>
    </source>
</reference>
<proteinExistence type="predicted"/>
<feature type="compositionally biased region" description="Pro residues" evidence="1">
    <location>
        <begin position="95"/>
        <end position="105"/>
    </location>
</feature>
<gene>
    <name evidence="2" type="ORF">B4N89_20815</name>
</gene>
<dbReference type="RefSeq" id="WP_078977354.1">
    <property type="nucleotide sequence ID" value="NZ_MWQN01000001.1"/>
</dbReference>
<dbReference type="EMBL" id="MWQN01000001">
    <property type="protein sequence ID" value="OPC83055.1"/>
    <property type="molecule type" value="Genomic_DNA"/>
</dbReference>
<keyword evidence="3" id="KW-1185">Reference proteome</keyword>
<dbReference type="STRING" id="159449.B4N89_20815"/>
<dbReference type="AlphaFoldDB" id="A0A1T3P269"/>
<dbReference type="Proteomes" id="UP000190037">
    <property type="component" value="Unassembled WGS sequence"/>
</dbReference>
<feature type="region of interest" description="Disordered" evidence="1">
    <location>
        <begin position="87"/>
        <end position="113"/>
    </location>
</feature>
<name>A0A1T3P269_9ACTN</name>
<evidence type="ECO:0000313" key="3">
    <source>
        <dbReference type="Proteomes" id="UP000190037"/>
    </source>
</evidence>
<sequence>MTPDDYDALEAEALDEPTFSNGTEGYGWMAANCDTCVHDKPIRDDSGPGCPLLLIAMIGKRPVQWLDGPRGETGLFSIATQYVCTEYRDEDDGPDPTPRPIPDPPGQGVLLPREPYTGHRVLASTPVMCRCGDPGVTEAEMYACQADVCLAHDYLAGSFPGGPAVSHPSEALA</sequence>
<dbReference type="OrthoDB" id="3694208at2"/>
<organism evidence="2 3">
    <name type="scientific">Embleya scabrispora</name>
    <dbReference type="NCBI Taxonomy" id="159449"/>
    <lineage>
        <taxon>Bacteria</taxon>
        <taxon>Bacillati</taxon>
        <taxon>Actinomycetota</taxon>
        <taxon>Actinomycetes</taxon>
        <taxon>Kitasatosporales</taxon>
        <taxon>Streptomycetaceae</taxon>
        <taxon>Embleya</taxon>
    </lineage>
</organism>